<dbReference type="Pfam" id="PF02585">
    <property type="entry name" value="PIG-L"/>
    <property type="match status" value="1"/>
</dbReference>
<dbReference type="Proteomes" id="UP000515292">
    <property type="component" value="Chromosome"/>
</dbReference>
<reference evidence="1 2" key="1">
    <citation type="submission" date="2020-07" db="EMBL/GenBank/DDBJ databases">
        <title>Complete genome sequence for Sandaracinobacter sp. M6.</title>
        <authorList>
            <person name="Tang Y."/>
            <person name="Liu Q."/>
            <person name="Guo Z."/>
            <person name="Lei P."/>
            <person name="Huang B."/>
        </authorList>
    </citation>
    <scope>NUCLEOTIDE SEQUENCE [LARGE SCALE GENOMIC DNA]</scope>
    <source>
        <strain evidence="1 2">M6</strain>
    </source>
</reference>
<dbReference type="AlphaFoldDB" id="A0A7G5IEG5"/>
<dbReference type="InterPro" id="IPR029063">
    <property type="entry name" value="SAM-dependent_MTases_sf"/>
</dbReference>
<evidence type="ECO:0000313" key="1">
    <source>
        <dbReference type="EMBL" id="QMW21757.1"/>
    </source>
</evidence>
<dbReference type="Gene3D" id="3.40.50.10320">
    <property type="entry name" value="LmbE-like"/>
    <property type="match status" value="1"/>
</dbReference>
<dbReference type="EMBL" id="CP059851">
    <property type="protein sequence ID" value="QMW21757.1"/>
    <property type="molecule type" value="Genomic_DNA"/>
</dbReference>
<dbReference type="RefSeq" id="WP_182294603.1">
    <property type="nucleotide sequence ID" value="NZ_CP059851.1"/>
</dbReference>
<proteinExistence type="predicted"/>
<dbReference type="GO" id="GO:0009312">
    <property type="term" value="P:oligosaccharide biosynthetic process"/>
    <property type="evidence" value="ECO:0007669"/>
    <property type="project" value="InterPro"/>
</dbReference>
<dbReference type="GO" id="GO:0008757">
    <property type="term" value="F:S-adenosylmethionine-dependent methyltransferase activity"/>
    <property type="evidence" value="ECO:0007669"/>
    <property type="project" value="InterPro"/>
</dbReference>
<dbReference type="CDD" id="cd02440">
    <property type="entry name" value="AdoMet_MTases"/>
    <property type="match status" value="1"/>
</dbReference>
<accession>A0A7G5IEG5</accession>
<name>A0A7G5IEG5_9SPHN</name>
<dbReference type="Gene3D" id="3.40.50.150">
    <property type="entry name" value="Vaccinia Virus protein VP39"/>
    <property type="match status" value="1"/>
</dbReference>
<protein>
    <submittedName>
        <fullName evidence="1">PIG-L family deacetylase</fullName>
    </submittedName>
</protein>
<gene>
    <name evidence="1" type="ORF">H3309_10120</name>
</gene>
<dbReference type="Pfam" id="PF05401">
    <property type="entry name" value="NodS"/>
    <property type="match status" value="1"/>
</dbReference>
<dbReference type="PANTHER" id="PTHR12993:SF29">
    <property type="entry name" value="BLR3841 PROTEIN"/>
    <property type="match status" value="1"/>
</dbReference>
<dbReference type="SUPFAM" id="SSF102588">
    <property type="entry name" value="LmbE-like"/>
    <property type="match status" value="1"/>
</dbReference>
<dbReference type="InterPro" id="IPR008715">
    <property type="entry name" value="SAM-MeTfrase_NodS-like"/>
</dbReference>
<keyword evidence="2" id="KW-1185">Reference proteome</keyword>
<dbReference type="InterPro" id="IPR003737">
    <property type="entry name" value="GlcNAc_PI_deacetylase-related"/>
</dbReference>
<dbReference type="KEGG" id="sand:H3309_10120"/>
<organism evidence="1 2">
    <name type="scientific">Sandaracinobacteroides saxicola</name>
    <dbReference type="NCBI Taxonomy" id="2759707"/>
    <lineage>
        <taxon>Bacteria</taxon>
        <taxon>Pseudomonadati</taxon>
        <taxon>Pseudomonadota</taxon>
        <taxon>Alphaproteobacteria</taxon>
        <taxon>Sphingomonadales</taxon>
        <taxon>Sphingosinicellaceae</taxon>
        <taxon>Sandaracinobacteroides</taxon>
    </lineage>
</organism>
<evidence type="ECO:0000313" key="2">
    <source>
        <dbReference type="Proteomes" id="UP000515292"/>
    </source>
</evidence>
<dbReference type="InterPro" id="IPR024078">
    <property type="entry name" value="LmbE-like_dom_sf"/>
</dbReference>
<dbReference type="GO" id="GO:0016811">
    <property type="term" value="F:hydrolase activity, acting on carbon-nitrogen (but not peptide) bonds, in linear amides"/>
    <property type="evidence" value="ECO:0007669"/>
    <property type="project" value="TreeGrafter"/>
</dbReference>
<dbReference type="SUPFAM" id="SSF53335">
    <property type="entry name" value="S-adenosyl-L-methionine-dependent methyltransferases"/>
    <property type="match status" value="1"/>
</dbReference>
<sequence>MAAAADAISPWAVLGEGPFMVLAPHPDDETLGFGGIIAAAVADGTDVTVVVLTGGGASHRHVDWPMERLVAVREAETVAAVAALGLAAHRLHFLRRVDGALVDDEATVAEVAAVLARSGARTLLVTDAADGHPDHRAAFRLAVRLVQRGAATGLATAPIGLQLDGGDTAGFVAVDCTAALSAKRQAIAAHRSQLGELLPAGSGFCLSREALRPFLGGDELVSPLIGVPGTSAPVHAAHFDAMFAASADPWRYDSEPYERERHRLTVAALGGRRFADAWDAGCANGALTAMLAPQCDRLLASDASAEAVAVARGRLGPGVSVQRLRLPDEVPEGQFDLILLSDMLYYLGLDGLLRLVEAVVPRMRPGGVLLTVNWLGDTQAAMSGEQAAEALRASLPAWFRLAQQDRHPGFRLERYEVAA</sequence>
<dbReference type="PANTHER" id="PTHR12993">
    <property type="entry name" value="N-ACETYLGLUCOSAMINYL-PHOSPHATIDYLINOSITOL DE-N-ACETYLASE-RELATED"/>
    <property type="match status" value="1"/>
</dbReference>